<protein>
    <recommendedName>
        <fullName evidence="13">Glycerol-3-phosphate acyltransferase RAM2</fullName>
        <ecNumber evidence="4">2.3.1.15</ecNumber>
    </recommendedName>
    <alternativeName>
        <fullName evidence="14">Protein REQUIRED FOR ARBUSCULAR MYCORRHIZATION 2</fullName>
    </alternativeName>
</protein>
<evidence type="ECO:0000256" key="3">
    <source>
        <dbReference type="ARBA" id="ARBA00007937"/>
    </source>
</evidence>
<dbReference type="EC" id="2.3.1.15" evidence="4"/>
<evidence type="ECO:0000256" key="9">
    <source>
        <dbReference type="ARBA" id="ARBA00023315"/>
    </source>
</evidence>
<reference evidence="18" key="1">
    <citation type="submission" date="2025-08" db="UniProtKB">
        <authorList>
            <consortium name="RefSeq"/>
        </authorList>
    </citation>
    <scope>IDENTIFICATION</scope>
</reference>
<dbReference type="FunFam" id="3.40.50.1000:FF:000243">
    <property type="entry name" value="Glycerol-3-phosphate 2-O-acyltransferase 6"/>
    <property type="match status" value="1"/>
</dbReference>
<evidence type="ECO:0000256" key="15">
    <source>
        <dbReference type="SAM" id="Phobius"/>
    </source>
</evidence>
<evidence type="ECO:0000256" key="11">
    <source>
        <dbReference type="ARBA" id="ARBA00057026"/>
    </source>
</evidence>
<dbReference type="GO" id="GO:0010143">
    <property type="term" value="P:cutin biosynthetic process"/>
    <property type="evidence" value="ECO:0007669"/>
    <property type="project" value="TreeGrafter"/>
</dbReference>
<dbReference type="AlphaFoldDB" id="A0A6I9T090"/>
<proteinExistence type="inferred from homology"/>
<dbReference type="SUPFAM" id="SSF56784">
    <property type="entry name" value="HAD-like"/>
    <property type="match status" value="1"/>
</dbReference>
<keyword evidence="9" id="KW-0012">Acyltransferase</keyword>
<keyword evidence="7 15" id="KW-1133">Transmembrane helix</keyword>
<evidence type="ECO:0000259" key="16">
    <source>
        <dbReference type="SMART" id="SM00563"/>
    </source>
</evidence>
<dbReference type="Proteomes" id="UP000504604">
    <property type="component" value="Linkage group LG3"/>
</dbReference>
<dbReference type="Gene3D" id="3.40.50.1000">
    <property type="entry name" value="HAD superfamily/HAD-like"/>
    <property type="match status" value="1"/>
</dbReference>
<sequence>MAVPKTNTPNRIPTIFQCDSKGRENHTVVADLDGTLLIGRSSFPYFALIAFDVGGILRLLLLLLASPLAGFLYYFVSEAAGIRVLIFATFAGVKVSAIKSAASAVLPKHYSEDMHPETWRVFSSCGRKCVLTANPRIMVEPFLKNYLGVDVVLGTEISSYKGIATGFVASAGVLVGRNKAIALRRAFGAESMPDIGIGDRKTDFPFMRLCKERYIVPSRPEVRPVRHDALPKPVIFHDGRLVQKPTPLMALLIILWFPIGIILSILRVLVGSLSPISLTYYIVNFMGCPITVKGTPPRGAKSSSTRRGVVFVCSHRTVLDAVFVSASLGRMTTTISYSVASFTEFLSPIKTSRLTRERTKDAQLINDILDQGRYLVMCPEGTTCREPYLLRFSSLFAELTDQIVPVAIVVKTSMFHGTTARGHKWLDPFFFFMNPVPAYEVTFLNKLSPDQTCSAGKSSHEVANSVQEMIAKTLNYKCTNLTRKDKYRALAGTDGLVGQQPVRAATKVIGG</sequence>
<evidence type="ECO:0000256" key="4">
    <source>
        <dbReference type="ARBA" id="ARBA00013113"/>
    </source>
</evidence>
<dbReference type="InterPro" id="IPR002123">
    <property type="entry name" value="Plipid/glycerol_acylTrfase"/>
</dbReference>
<dbReference type="SUPFAM" id="SSF69593">
    <property type="entry name" value="Glycerol-3-phosphate (1)-acyltransferase"/>
    <property type="match status" value="1"/>
</dbReference>
<evidence type="ECO:0000256" key="10">
    <source>
        <dbReference type="ARBA" id="ARBA00048427"/>
    </source>
</evidence>
<dbReference type="GO" id="GO:0009610">
    <property type="term" value="P:response to symbiotic fungus"/>
    <property type="evidence" value="ECO:0007669"/>
    <property type="project" value="UniProtKB-ARBA"/>
</dbReference>
<evidence type="ECO:0000256" key="5">
    <source>
        <dbReference type="ARBA" id="ARBA00022679"/>
    </source>
</evidence>
<feature type="transmembrane region" description="Helical" evidence="15">
    <location>
        <begin position="248"/>
        <end position="270"/>
    </location>
</feature>
<evidence type="ECO:0000256" key="8">
    <source>
        <dbReference type="ARBA" id="ARBA00023136"/>
    </source>
</evidence>
<evidence type="ECO:0000256" key="14">
    <source>
        <dbReference type="ARBA" id="ARBA00077294"/>
    </source>
</evidence>
<evidence type="ECO:0000256" key="13">
    <source>
        <dbReference type="ARBA" id="ARBA00069630"/>
    </source>
</evidence>
<dbReference type="GO" id="GO:0090447">
    <property type="term" value="F:glycerol-3-phosphate 2-O-acyltransferase activity"/>
    <property type="evidence" value="ECO:0007669"/>
    <property type="project" value="TreeGrafter"/>
</dbReference>
<evidence type="ECO:0000313" key="17">
    <source>
        <dbReference type="Proteomes" id="UP000504604"/>
    </source>
</evidence>
<dbReference type="SMART" id="SM00563">
    <property type="entry name" value="PlsC"/>
    <property type="match status" value="1"/>
</dbReference>
<dbReference type="OrthoDB" id="1854593at2759"/>
<dbReference type="PANTHER" id="PTHR15486">
    <property type="entry name" value="ANCIENT UBIQUITOUS PROTEIN"/>
    <property type="match status" value="1"/>
</dbReference>
<dbReference type="GeneID" id="105158453"/>
<evidence type="ECO:0000313" key="18">
    <source>
        <dbReference type="RefSeq" id="XP_011073520.1"/>
    </source>
</evidence>
<evidence type="ECO:0000256" key="2">
    <source>
        <dbReference type="ARBA" id="ARBA00005175"/>
    </source>
</evidence>
<keyword evidence="5" id="KW-0808">Transferase</keyword>
<dbReference type="InterPro" id="IPR023214">
    <property type="entry name" value="HAD_sf"/>
</dbReference>
<dbReference type="Pfam" id="PF01553">
    <property type="entry name" value="Acyltransferase"/>
    <property type="match status" value="1"/>
</dbReference>
<dbReference type="InterPro" id="IPR056462">
    <property type="entry name" value="HAD_RAM2/GPAT1-8"/>
</dbReference>
<keyword evidence="17" id="KW-1185">Reference proteome</keyword>
<comment type="function">
    <text evidence="11">Involved in the production of cutin monomers. Esterifies acyl-group from acyl-ACP to the sn-2 position of glycerol-3-phosphate, a step in cutin biosynthesis. Required for colonization of the root by mycorrhizal fungi, and appropriate hyphopodia and arbuscule formation. Cutin monomers act as plant signals that promote colonization by arbuscular mycorrhizal fungi. This signaling function has been recruited by pathogenic oomycetes to facilitate appressoria formation and their own invasion.</text>
</comment>
<evidence type="ECO:0000256" key="7">
    <source>
        <dbReference type="ARBA" id="ARBA00022989"/>
    </source>
</evidence>
<dbReference type="PANTHER" id="PTHR15486:SF91">
    <property type="entry name" value="PHOSPHOLIPID_GLYCEROL ACYLTRANSFERASE DOMAIN-CONTAINING PROTEIN"/>
    <property type="match status" value="1"/>
</dbReference>
<organism evidence="17 18">
    <name type="scientific">Sesamum indicum</name>
    <name type="common">Oriental sesame</name>
    <name type="synonym">Sesamum orientale</name>
    <dbReference type="NCBI Taxonomy" id="4182"/>
    <lineage>
        <taxon>Eukaryota</taxon>
        <taxon>Viridiplantae</taxon>
        <taxon>Streptophyta</taxon>
        <taxon>Embryophyta</taxon>
        <taxon>Tracheophyta</taxon>
        <taxon>Spermatophyta</taxon>
        <taxon>Magnoliopsida</taxon>
        <taxon>eudicotyledons</taxon>
        <taxon>Gunneridae</taxon>
        <taxon>Pentapetalae</taxon>
        <taxon>asterids</taxon>
        <taxon>lamiids</taxon>
        <taxon>Lamiales</taxon>
        <taxon>Pedaliaceae</taxon>
        <taxon>Sesamum</taxon>
    </lineage>
</organism>
<dbReference type="RefSeq" id="XP_011073520.1">
    <property type="nucleotide sequence ID" value="XM_011075218.2"/>
</dbReference>
<dbReference type="GO" id="GO:0016791">
    <property type="term" value="F:phosphatase activity"/>
    <property type="evidence" value="ECO:0007669"/>
    <property type="project" value="TreeGrafter"/>
</dbReference>
<comment type="subcellular location">
    <subcellularLocation>
        <location evidence="1">Membrane</location>
        <topology evidence="1">Multi-pass membrane protein</topology>
    </subcellularLocation>
</comment>
<dbReference type="KEGG" id="sind:105158453"/>
<dbReference type="Pfam" id="PF23270">
    <property type="entry name" value="HAD_RAM2_N"/>
    <property type="match status" value="1"/>
</dbReference>
<comment type="similarity">
    <text evidence="3">Belongs to the GPAT/DAPAT family.</text>
</comment>
<keyword evidence="6 15" id="KW-0812">Transmembrane</keyword>
<feature type="domain" description="Phospholipid/glycerol acyltransferase" evidence="16">
    <location>
        <begin position="309"/>
        <end position="411"/>
    </location>
</feature>
<keyword evidence="8 15" id="KW-0472">Membrane</keyword>
<comment type="catalytic activity">
    <reaction evidence="10">
        <text>sn-glycerol 3-phosphate + an acyl-CoA = a 1-acyl-sn-glycero-3-phosphate + CoA</text>
        <dbReference type="Rhea" id="RHEA:15325"/>
        <dbReference type="ChEBI" id="CHEBI:57287"/>
        <dbReference type="ChEBI" id="CHEBI:57597"/>
        <dbReference type="ChEBI" id="CHEBI:57970"/>
        <dbReference type="ChEBI" id="CHEBI:58342"/>
        <dbReference type="EC" id="2.3.1.15"/>
    </reaction>
</comment>
<dbReference type="GO" id="GO:0004366">
    <property type="term" value="F:glycerol-3-phosphate O-acyltransferase activity"/>
    <property type="evidence" value="ECO:0007669"/>
    <property type="project" value="UniProtKB-EC"/>
</dbReference>
<dbReference type="InParanoid" id="A0A6I9T090"/>
<evidence type="ECO:0000256" key="12">
    <source>
        <dbReference type="ARBA" id="ARBA00060536"/>
    </source>
</evidence>
<name>A0A6I9T090_SESIN</name>
<dbReference type="InterPro" id="IPR036412">
    <property type="entry name" value="HAD-like_sf"/>
</dbReference>
<comment type="pathway">
    <text evidence="2">Lipid metabolism; glycerolipid metabolism.</text>
</comment>
<dbReference type="Gramene" id="SIN_1021799.t">
    <property type="protein sequence ID" value="SIN_1021799.t"/>
    <property type="gene ID" value="SIN_1021799"/>
</dbReference>
<dbReference type="GO" id="GO:0016020">
    <property type="term" value="C:membrane"/>
    <property type="evidence" value="ECO:0007669"/>
    <property type="project" value="UniProtKB-SubCell"/>
</dbReference>
<evidence type="ECO:0000256" key="6">
    <source>
        <dbReference type="ARBA" id="ARBA00022692"/>
    </source>
</evidence>
<evidence type="ECO:0000256" key="1">
    <source>
        <dbReference type="ARBA" id="ARBA00004141"/>
    </source>
</evidence>
<gene>
    <name evidence="18" type="primary">LOC105158453</name>
</gene>
<comment type="pathway">
    <text evidence="12">Glycerolipid metabolism.</text>
</comment>
<accession>A0A6I9T090</accession>